<evidence type="ECO:0000313" key="2">
    <source>
        <dbReference type="EMBL" id="SFQ44318.1"/>
    </source>
</evidence>
<keyword evidence="3" id="KW-1185">Reference proteome</keyword>
<name>A0A1I5YJE1_9BACT</name>
<reference evidence="2 3" key="1">
    <citation type="submission" date="2016-10" db="EMBL/GenBank/DDBJ databases">
        <authorList>
            <person name="de Groot N.N."/>
        </authorList>
    </citation>
    <scope>NUCLEOTIDE SEQUENCE [LARGE SCALE GENOMIC DNA]</scope>
    <source>
        <strain evidence="2 3">DSM 28286</strain>
    </source>
</reference>
<dbReference type="STRING" id="1465490.SAMN05444277_112111"/>
<dbReference type="Proteomes" id="UP000199031">
    <property type="component" value="Unassembled WGS sequence"/>
</dbReference>
<dbReference type="RefSeq" id="WP_090661580.1">
    <property type="nucleotide sequence ID" value="NZ_FOXQ01000012.1"/>
</dbReference>
<gene>
    <name evidence="2" type="ORF">SAMN05444277_112111</name>
</gene>
<sequence>MAKIIVVTNFSASSRNALEYACKFLHNPTTSVLLLNIFSFPASLTGDAIAIAAMSEILLNDERKLQQEYEWVKNNYPEINIKAEMVTGVFIDELYAKAKEENTSFIILGADGRYNELLAWDVNIVDAFIDLDIPVLIVPSVINYKPVQKIAFAVNYYRKNLQMPVAMIKRLINFTKARLYVINVVSPNEVVDEIALGYKKAVQDDLAELSPVYFEPEFKNLFTAIDTFTAEENIDMLLVIPTRHGLWHKVFQQDHTTGIVNLNRLPVLSLRQEKDFI</sequence>
<protein>
    <submittedName>
        <fullName evidence="2">Universal stress protein family protein</fullName>
    </submittedName>
</protein>
<accession>A0A1I5YJE1</accession>
<dbReference type="InterPro" id="IPR006016">
    <property type="entry name" value="UspA"/>
</dbReference>
<dbReference type="OrthoDB" id="9788959at2"/>
<evidence type="ECO:0000313" key="3">
    <source>
        <dbReference type="Proteomes" id="UP000199031"/>
    </source>
</evidence>
<feature type="domain" description="UspA" evidence="1">
    <location>
        <begin position="3"/>
        <end position="115"/>
    </location>
</feature>
<organism evidence="2 3">
    <name type="scientific">Parafilimonas terrae</name>
    <dbReference type="NCBI Taxonomy" id="1465490"/>
    <lineage>
        <taxon>Bacteria</taxon>
        <taxon>Pseudomonadati</taxon>
        <taxon>Bacteroidota</taxon>
        <taxon>Chitinophagia</taxon>
        <taxon>Chitinophagales</taxon>
        <taxon>Chitinophagaceae</taxon>
        <taxon>Parafilimonas</taxon>
    </lineage>
</organism>
<dbReference type="SUPFAM" id="SSF52402">
    <property type="entry name" value="Adenine nucleotide alpha hydrolases-like"/>
    <property type="match status" value="2"/>
</dbReference>
<dbReference type="Gene3D" id="3.40.50.12370">
    <property type="match status" value="1"/>
</dbReference>
<dbReference type="EMBL" id="FOXQ01000012">
    <property type="protein sequence ID" value="SFQ44318.1"/>
    <property type="molecule type" value="Genomic_DNA"/>
</dbReference>
<evidence type="ECO:0000259" key="1">
    <source>
        <dbReference type="Pfam" id="PF00582"/>
    </source>
</evidence>
<dbReference type="Pfam" id="PF00582">
    <property type="entry name" value="Usp"/>
    <property type="match status" value="1"/>
</dbReference>
<dbReference type="AlphaFoldDB" id="A0A1I5YJE1"/>
<proteinExistence type="predicted"/>
<dbReference type="CDD" id="cd00293">
    <property type="entry name" value="USP-like"/>
    <property type="match status" value="1"/>
</dbReference>